<evidence type="ECO:0000259" key="1">
    <source>
        <dbReference type="Pfam" id="PF00535"/>
    </source>
</evidence>
<sequence length="259" mass="27809">MSTPILSIGYSTLAPRAGRISIPPPEPDLEVLACVQGGQAPKLPGHVRALPLPGIGVARSRNAVIAAARGRYLLFCDDDVQVDLTGVRTGIAHLTRTGHAIALGRGVDPSGALRKQYPLHTVPLTRFNSAKAATYEMLIDLDQVRAAGVRFDERFGAGASYHLGDEYIFIADLLSAGLRGEAVPETFGMHPHLSSGSQWSTSRDRDARAIAINRVFGPYALGPRMAFAWKNRHRLGSLANIARFAATTTRVSPNPEQVV</sequence>
<proteinExistence type="predicted"/>
<dbReference type="STRING" id="648782.SAMN04488554_4089"/>
<feature type="domain" description="Glycosyltransferase 2-like" evidence="1">
    <location>
        <begin position="44"/>
        <end position="122"/>
    </location>
</feature>
<keyword evidence="3" id="KW-1185">Reference proteome</keyword>
<dbReference type="GO" id="GO:0016740">
    <property type="term" value="F:transferase activity"/>
    <property type="evidence" value="ECO:0007669"/>
    <property type="project" value="UniProtKB-KW"/>
</dbReference>
<dbReference type="EMBL" id="FNTX01000002">
    <property type="protein sequence ID" value="SEE98163.1"/>
    <property type="molecule type" value="Genomic_DNA"/>
</dbReference>
<keyword evidence="2" id="KW-0808">Transferase</keyword>
<dbReference type="CDD" id="cd00761">
    <property type="entry name" value="Glyco_tranf_GTA_type"/>
    <property type="match status" value="1"/>
</dbReference>
<gene>
    <name evidence="2" type="ORF">SAMN04488554_4089</name>
</gene>
<dbReference type="AlphaFoldDB" id="A0A1H5N9D2"/>
<evidence type="ECO:0000313" key="2">
    <source>
        <dbReference type="EMBL" id="SEE98163.1"/>
    </source>
</evidence>
<dbReference type="Gene3D" id="3.90.550.10">
    <property type="entry name" value="Spore Coat Polysaccharide Biosynthesis Protein SpsA, Chain A"/>
    <property type="match status" value="1"/>
</dbReference>
<reference evidence="3" key="1">
    <citation type="submission" date="2016-10" db="EMBL/GenBank/DDBJ databases">
        <authorList>
            <person name="Varghese N."/>
            <person name="Submissions S."/>
        </authorList>
    </citation>
    <scope>NUCLEOTIDE SEQUENCE [LARGE SCALE GENOMIC DNA]</scope>
    <source>
        <strain evidence="3">DSM 21368</strain>
    </source>
</reference>
<dbReference type="InterPro" id="IPR029044">
    <property type="entry name" value="Nucleotide-diphossugar_trans"/>
</dbReference>
<evidence type="ECO:0000313" key="3">
    <source>
        <dbReference type="Proteomes" id="UP000199220"/>
    </source>
</evidence>
<name>A0A1H5N9D2_9MICO</name>
<dbReference type="Pfam" id="PF00535">
    <property type="entry name" value="Glycos_transf_2"/>
    <property type="match status" value="1"/>
</dbReference>
<dbReference type="InterPro" id="IPR001173">
    <property type="entry name" value="Glyco_trans_2-like"/>
</dbReference>
<dbReference type="SUPFAM" id="SSF53448">
    <property type="entry name" value="Nucleotide-diphospho-sugar transferases"/>
    <property type="match status" value="1"/>
</dbReference>
<dbReference type="Proteomes" id="UP000199220">
    <property type="component" value="Unassembled WGS sequence"/>
</dbReference>
<dbReference type="OrthoDB" id="5174363at2"/>
<protein>
    <submittedName>
        <fullName evidence="2">Glycosyl transferase family 2</fullName>
    </submittedName>
</protein>
<organism evidence="2 3">
    <name type="scientific">Ruania alba</name>
    <dbReference type="NCBI Taxonomy" id="648782"/>
    <lineage>
        <taxon>Bacteria</taxon>
        <taxon>Bacillati</taxon>
        <taxon>Actinomycetota</taxon>
        <taxon>Actinomycetes</taxon>
        <taxon>Micrococcales</taxon>
        <taxon>Ruaniaceae</taxon>
        <taxon>Ruania</taxon>
    </lineage>
</organism>
<dbReference type="RefSeq" id="WP_089775165.1">
    <property type="nucleotide sequence ID" value="NZ_FNTX01000002.1"/>
</dbReference>
<accession>A0A1H5N9D2</accession>